<comment type="caution">
    <text evidence="2">The sequence shown here is derived from an EMBL/GenBank/DDBJ whole genome shotgun (WGS) entry which is preliminary data.</text>
</comment>
<name>A0AAV5SBX1_9BILA</name>
<organism evidence="2 3">
    <name type="scientific">Pristionchus entomophagus</name>
    <dbReference type="NCBI Taxonomy" id="358040"/>
    <lineage>
        <taxon>Eukaryota</taxon>
        <taxon>Metazoa</taxon>
        <taxon>Ecdysozoa</taxon>
        <taxon>Nematoda</taxon>
        <taxon>Chromadorea</taxon>
        <taxon>Rhabditida</taxon>
        <taxon>Rhabditina</taxon>
        <taxon>Diplogasteromorpha</taxon>
        <taxon>Diplogasteroidea</taxon>
        <taxon>Neodiplogasteridae</taxon>
        <taxon>Pristionchus</taxon>
    </lineage>
</organism>
<protein>
    <submittedName>
        <fullName evidence="2">Uncharacterized protein</fullName>
    </submittedName>
</protein>
<feature type="non-terminal residue" evidence="2">
    <location>
        <position position="1"/>
    </location>
</feature>
<keyword evidence="3" id="KW-1185">Reference proteome</keyword>
<evidence type="ECO:0000313" key="2">
    <source>
        <dbReference type="EMBL" id="GMS80182.1"/>
    </source>
</evidence>
<sequence length="221" mass="23316">SPFGGGGGGFEESAPAPPPRPRQQPKMMPTEEEEAPVEFTGESALTPNRAGPTGDGYGPPVSMGSAIPPPVPSVGLGGDAAGLSEYEESSFQGGSSFETTQNPATTVRPSALLRALSHADEGLNQAITHFESGTPIETALFDVLEVALGSTRLDSQAKLLGHVDRTIGLDNLQRLQRWANTAGALDMFKEQVVKLAKNFQPPPDLLPTIPPQFEYLLKGKK</sequence>
<dbReference type="Proteomes" id="UP001432027">
    <property type="component" value="Unassembled WGS sequence"/>
</dbReference>
<feature type="region of interest" description="Disordered" evidence="1">
    <location>
        <begin position="1"/>
        <end position="57"/>
    </location>
</feature>
<reference evidence="2" key="1">
    <citation type="submission" date="2023-10" db="EMBL/GenBank/DDBJ databases">
        <title>Genome assembly of Pristionchus species.</title>
        <authorList>
            <person name="Yoshida K."/>
            <person name="Sommer R.J."/>
        </authorList>
    </citation>
    <scope>NUCLEOTIDE SEQUENCE</scope>
    <source>
        <strain evidence="2">RS0144</strain>
    </source>
</reference>
<evidence type="ECO:0000313" key="3">
    <source>
        <dbReference type="Proteomes" id="UP001432027"/>
    </source>
</evidence>
<dbReference type="EMBL" id="BTSX01000001">
    <property type="protein sequence ID" value="GMS80182.1"/>
    <property type="molecule type" value="Genomic_DNA"/>
</dbReference>
<accession>A0AAV5SBX1</accession>
<proteinExistence type="predicted"/>
<evidence type="ECO:0000256" key="1">
    <source>
        <dbReference type="SAM" id="MobiDB-lite"/>
    </source>
</evidence>
<dbReference type="AlphaFoldDB" id="A0AAV5SBX1"/>
<feature type="compositionally biased region" description="Gly residues" evidence="1">
    <location>
        <begin position="1"/>
        <end position="10"/>
    </location>
</feature>
<gene>
    <name evidence="2" type="ORF">PENTCL1PPCAC_2357</name>
</gene>